<gene>
    <name evidence="4" type="ORF">Z518_06867</name>
</gene>
<dbReference type="InterPro" id="IPR045312">
    <property type="entry name" value="PCBER-like"/>
</dbReference>
<proteinExistence type="predicted"/>
<dbReference type="STRING" id="1442369.A0A0D2J2W1"/>
<evidence type="ECO:0000313" key="4">
    <source>
        <dbReference type="EMBL" id="KIX03315.1"/>
    </source>
</evidence>
<dbReference type="AlphaFoldDB" id="A0A0D2J2W1"/>
<dbReference type="GO" id="GO:0016491">
    <property type="term" value="F:oxidoreductase activity"/>
    <property type="evidence" value="ECO:0007669"/>
    <property type="project" value="UniProtKB-KW"/>
</dbReference>
<dbReference type="OrthoDB" id="9974981at2759"/>
<dbReference type="SUPFAM" id="SSF51735">
    <property type="entry name" value="NAD(P)-binding Rossmann-fold domains"/>
    <property type="match status" value="1"/>
</dbReference>
<dbReference type="Gene3D" id="3.40.50.720">
    <property type="entry name" value="NAD(P)-binding Rossmann-like Domain"/>
    <property type="match status" value="1"/>
</dbReference>
<keyword evidence="2" id="KW-0560">Oxidoreductase</keyword>
<name>A0A0D2J2W1_9EURO</name>
<dbReference type="VEuPathDB" id="FungiDB:Z518_06867"/>
<evidence type="ECO:0000256" key="1">
    <source>
        <dbReference type="ARBA" id="ARBA00022857"/>
    </source>
</evidence>
<dbReference type="EMBL" id="KN847479">
    <property type="protein sequence ID" value="KIX03315.1"/>
    <property type="molecule type" value="Genomic_DNA"/>
</dbReference>
<sequence>MAQYAKDQPAGFKNSVQNIAVVGAGGTVGKYVTEYLLKTGKHNVTAITRFDSTNKLPSGVVVQKVNYDEHSSLVSALTGQDVLIITLAVMAPRDTQTKLINAAADAGVPFIIPNEWGIDTNNESLAKETIVGERVAKIRAYISSLGKSSWITLVCSFWYEFSLGGSPSRYGFDIPNKSLVLFDDGNTKINTSTWDQCGRAVANLLSLKLLPEDSSDKSPTISQFRNKSVYISSFLLSQRDMLASVLRVTGDKESDWEITSESAKERYEKAMEELQKGDIQASVVVLYTRVFYRDGGGNYEGRIGLHNELLGLPTEDLDAATKMAIDMAMRGDLAY</sequence>
<dbReference type="PANTHER" id="PTHR47706">
    <property type="entry name" value="NMRA-LIKE FAMILY PROTEIN"/>
    <property type="match status" value="1"/>
</dbReference>
<dbReference type="Proteomes" id="UP000053617">
    <property type="component" value="Unassembled WGS sequence"/>
</dbReference>
<keyword evidence="5" id="KW-1185">Reference proteome</keyword>
<evidence type="ECO:0000256" key="2">
    <source>
        <dbReference type="ARBA" id="ARBA00023002"/>
    </source>
</evidence>
<reference evidence="4 5" key="1">
    <citation type="submission" date="2015-01" db="EMBL/GenBank/DDBJ databases">
        <title>The Genome Sequence of Rhinocladiella mackenzie CBS 650.93.</title>
        <authorList>
            <consortium name="The Broad Institute Genomics Platform"/>
            <person name="Cuomo C."/>
            <person name="de Hoog S."/>
            <person name="Gorbushina A."/>
            <person name="Stielow B."/>
            <person name="Teixiera M."/>
            <person name="Abouelleil A."/>
            <person name="Chapman S.B."/>
            <person name="Priest M."/>
            <person name="Young S.K."/>
            <person name="Wortman J."/>
            <person name="Nusbaum C."/>
            <person name="Birren B."/>
        </authorList>
    </citation>
    <scope>NUCLEOTIDE SEQUENCE [LARGE SCALE GENOMIC DNA]</scope>
    <source>
        <strain evidence="4 5">CBS 650.93</strain>
    </source>
</reference>
<accession>A0A0D2J2W1</accession>
<dbReference type="HOGENOM" id="CLU_044876_1_1_1"/>
<dbReference type="RefSeq" id="XP_013270451.1">
    <property type="nucleotide sequence ID" value="XM_013414997.1"/>
</dbReference>
<dbReference type="PANTHER" id="PTHR47706:SF7">
    <property type="entry name" value="CIPA-LIKE, PUTATIVE (AFU_ORTHOLOGUE AFUA_1G01630)-RELATED"/>
    <property type="match status" value="1"/>
</dbReference>
<dbReference type="GeneID" id="25294938"/>
<evidence type="ECO:0000259" key="3">
    <source>
        <dbReference type="Pfam" id="PF05368"/>
    </source>
</evidence>
<dbReference type="InterPro" id="IPR051609">
    <property type="entry name" value="NmrA/Isoflavone_reductase-like"/>
</dbReference>
<evidence type="ECO:0000313" key="5">
    <source>
        <dbReference type="Proteomes" id="UP000053617"/>
    </source>
</evidence>
<protein>
    <recommendedName>
        <fullName evidence="3">NmrA-like domain-containing protein</fullName>
    </recommendedName>
</protein>
<dbReference type="InterPro" id="IPR008030">
    <property type="entry name" value="NmrA-like"/>
</dbReference>
<organism evidence="4 5">
    <name type="scientific">Rhinocladiella mackenziei CBS 650.93</name>
    <dbReference type="NCBI Taxonomy" id="1442369"/>
    <lineage>
        <taxon>Eukaryota</taxon>
        <taxon>Fungi</taxon>
        <taxon>Dikarya</taxon>
        <taxon>Ascomycota</taxon>
        <taxon>Pezizomycotina</taxon>
        <taxon>Eurotiomycetes</taxon>
        <taxon>Chaetothyriomycetidae</taxon>
        <taxon>Chaetothyriales</taxon>
        <taxon>Herpotrichiellaceae</taxon>
        <taxon>Rhinocladiella</taxon>
    </lineage>
</organism>
<keyword evidence="1" id="KW-0521">NADP</keyword>
<dbReference type="Pfam" id="PF05368">
    <property type="entry name" value="NmrA"/>
    <property type="match status" value="1"/>
</dbReference>
<feature type="domain" description="NmrA-like" evidence="3">
    <location>
        <begin position="17"/>
        <end position="159"/>
    </location>
</feature>
<dbReference type="CDD" id="cd05259">
    <property type="entry name" value="PCBER_SDR_a"/>
    <property type="match status" value="1"/>
</dbReference>
<dbReference type="Gene3D" id="3.90.25.10">
    <property type="entry name" value="UDP-galactose 4-epimerase, domain 1"/>
    <property type="match status" value="1"/>
</dbReference>
<dbReference type="InterPro" id="IPR036291">
    <property type="entry name" value="NAD(P)-bd_dom_sf"/>
</dbReference>